<dbReference type="SUPFAM" id="SSF53383">
    <property type="entry name" value="PLP-dependent transferases"/>
    <property type="match status" value="1"/>
</dbReference>
<dbReference type="RefSeq" id="WP_055170994.1">
    <property type="nucleotide sequence ID" value="NZ_CACRUQ010000005.1"/>
</dbReference>
<name>A0A174ZHM2_9FIRM</name>
<dbReference type="Pfam" id="PF01212">
    <property type="entry name" value="Beta_elim_lyase"/>
    <property type="match status" value="1"/>
</dbReference>
<evidence type="ECO:0000256" key="3">
    <source>
        <dbReference type="ARBA" id="ARBA00022898"/>
    </source>
</evidence>
<dbReference type="GO" id="GO:0016829">
    <property type="term" value="F:lyase activity"/>
    <property type="evidence" value="ECO:0007669"/>
    <property type="project" value="UniProtKB-KW"/>
</dbReference>
<evidence type="ECO:0000256" key="2">
    <source>
        <dbReference type="ARBA" id="ARBA00006966"/>
    </source>
</evidence>
<comment type="cofactor">
    <cofactor evidence="1">
        <name>pyridoxal 5'-phosphate</name>
        <dbReference type="ChEBI" id="CHEBI:597326"/>
    </cofactor>
</comment>
<keyword evidence="3" id="KW-0663">Pyridoxal phosphate</keyword>
<protein>
    <submittedName>
        <fullName evidence="5">Low specificity L-threonine aldolase</fullName>
        <ecNumber evidence="5">4.1.2.48</ecNumber>
    </submittedName>
</protein>
<reference evidence="5 6" key="1">
    <citation type="submission" date="2015-09" db="EMBL/GenBank/DDBJ databases">
        <authorList>
            <consortium name="Pathogen Informatics"/>
        </authorList>
    </citation>
    <scope>NUCLEOTIDE SEQUENCE [LARGE SCALE GENOMIC DNA]</scope>
    <source>
        <strain evidence="5 6">2789STDY5834889</strain>
    </source>
</reference>
<accession>A0A174ZHM2</accession>
<dbReference type="InterPro" id="IPR015421">
    <property type="entry name" value="PyrdxlP-dep_Trfase_major"/>
</dbReference>
<dbReference type="EMBL" id="CZBX01000002">
    <property type="protein sequence ID" value="CUQ82650.1"/>
    <property type="molecule type" value="Genomic_DNA"/>
</dbReference>
<proteinExistence type="inferred from homology"/>
<dbReference type="Gene3D" id="3.40.640.10">
    <property type="entry name" value="Type I PLP-dependent aspartate aminotransferase-like (Major domain)"/>
    <property type="match status" value="1"/>
</dbReference>
<dbReference type="EC" id="4.1.2.48" evidence="5"/>
<organism evidence="5 6">
    <name type="scientific">[Ruminococcus] torques</name>
    <dbReference type="NCBI Taxonomy" id="33039"/>
    <lineage>
        <taxon>Bacteria</taxon>
        <taxon>Bacillati</taxon>
        <taxon>Bacillota</taxon>
        <taxon>Clostridia</taxon>
        <taxon>Lachnospirales</taxon>
        <taxon>Lachnospiraceae</taxon>
        <taxon>Mediterraneibacter</taxon>
    </lineage>
</organism>
<dbReference type="InterPro" id="IPR015424">
    <property type="entry name" value="PyrdxlP-dep_Trfase"/>
</dbReference>
<dbReference type="PANTHER" id="PTHR48097">
    <property type="entry name" value="L-THREONINE ALDOLASE-RELATED"/>
    <property type="match status" value="1"/>
</dbReference>
<evidence type="ECO:0000259" key="4">
    <source>
        <dbReference type="Pfam" id="PF01212"/>
    </source>
</evidence>
<dbReference type="Proteomes" id="UP000078383">
    <property type="component" value="Unassembled WGS sequence"/>
</dbReference>
<gene>
    <name evidence="5" type="primary">ltaE</name>
    <name evidence="5" type="ORF">ERS852502_00562</name>
</gene>
<evidence type="ECO:0000313" key="6">
    <source>
        <dbReference type="Proteomes" id="UP000078383"/>
    </source>
</evidence>
<feature type="domain" description="Aromatic amino acid beta-eliminating lyase/threonine aldolase" evidence="4">
    <location>
        <begin position="15"/>
        <end position="294"/>
    </location>
</feature>
<keyword evidence="5" id="KW-0456">Lyase</keyword>
<comment type="similarity">
    <text evidence="2">Belongs to the threonine aldolase family.</text>
</comment>
<evidence type="ECO:0000313" key="5">
    <source>
        <dbReference type="EMBL" id="CUQ82650.1"/>
    </source>
</evidence>
<dbReference type="PANTHER" id="PTHR48097:SF5">
    <property type="entry name" value="LOW SPECIFICITY L-THREONINE ALDOLASE"/>
    <property type="match status" value="1"/>
</dbReference>
<dbReference type="Gene3D" id="3.90.1150.10">
    <property type="entry name" value="Aspartate Aminotransferase, domain 1"/>
    <property type="match status" value="1"/>
</dbReference>
<dbReference type="GO" id="GO:0006520">
    <property type="term" value="P:amino acid metabolic process"/>
    <property type="evidence" value="ECO:0007669"/>
    <property type="project" value="InterPro"/>
</dbReference>
<dbReference type="AlphaFoldDB" id="A0A174ZHM2"/>
<evidence type="ECO:0000256" key="1">
    <source>
        <dbReference type="ARBA" id="ARBA00001933"/>
    </source>
</evidence>
<sequence length="341" mass="38595">MISFENDYSEGAHEEILRRLAEVNKEGITGYGNDSYCEFAKEKIRQACKCPEADIYFLVGGTQTNQTVIDSVLQSYEGVIAAETGHVASHEAGAIEASGHKVLTLPQLEGKIQPKDVADYLNQFYSDGNHEHMVFPGMVYISHPTEYGTLYTRGELAELSDICQQYHIPLYLDGARLGYGLAVEDTDVTMEDIAEYCDIFYIGGTKVGAFCGEAVVFTKENAPRHFVTLIKQHGALLAKGWFLGVQFDTLFTDDLYMKISKNAIETAARLKEILKEKGYDFYIDSPTNQIFVEMEDEKLKELEKNVRVSFWEKTDEKHTVVRFATSWATDMEKVEKLREYL</sequence>
<dbReference type="OrthoDB" id="9774495at2"/>
<dbReference type="InterPro" id="IPR001597">
    <property type="entry name" value="ArAA_b-elim_lyase/Thr_aldolase"/>
</dbReference>
<dbReference type="InterPro" id="IPR015422">
    <property type="entry name" value="PyrdxlP-dep_Trfase_small"/>
</dbReference>